<sequence length="172" mass="17411">MMVLLLLLFPFAMIAAAISDILSMTIPNKLTLGLALCFFIAAPMAGMPLATIGLHAAVGFVALVIVIGFFSAGWMGGGDAKLVAAAALWFGPSEALLIFLLVSGLLGGALTLLLLTARGVIAPITGVAFIDRLLSPHVGVPYGVALGAAGLMAFPALSWVGPAAQMVPNLLG</sequence>
<evidence type="ECO:0000313" key="9">
    <source>
        <dbReference type="Proteomes" id="UP000190135"/>
    </source>
</evidence>
<name>A0A1T4S189_9HYPH</name>
<evidence type="ECO:0000256" key="1">
    <source>
        <dbReference type="ARBA" id="ARBA00004651"/>
    </source>
</evidence>
<evidence type="ECO:0000256" key="4">
    <source>
        <dbReference type="ARBA" id="ARBA00022989"/>
    </source>
</evidence>
<dbReference type="OrthoDB" id="5329005at2"/>
<evidence type="ECO:0000259" key="7">
    <source>
        <dbReference type="Pfam" id="PF01478"/>
    </source>
</evidence>
<dbReference type="PANTHER" id="PTHR36506:SF1">
    <property type="entry name" value="PREFLAGELLIN PEPTIDASE"/>
    <property type="match status" value="1"/>
</dbReference>
<evidence type="ECO:0000256" key="5">
    <source>
        <dbReference type="ARBA" id="ARBA00023136"/>
    </source>
</evidence>
<comment type="subcellular location">
    <subcellularLocation>
        <location evidence="1">Cell membrane</location>
        <topology evidence="1">Multi-pass membrane protein</topology>
    </subcellularLocation>
</comment>
<feature type="transmembrane region" description="Helical" evidence="6">
    <location>
        <begin position="138"/>
        <end position="160"/>
    </location>
</feature>
<dbReference type="Proteomes" id="UP000190135">
    <property type="component" value="Unassembled WGS sequence"/>
</dbReference>
<gene>
    <name evidence="8" type="ORF">SAMN05428963_108158</name>
</gene>
<feature type="transmembrane region" description="Helical" evidence="6">
    <location>
        <begin position="95"/>
        <end position="117"/>
    </location>
</feature>
<feature type="domain" description="Prepilin type IV endopeptidase peptidase" evidence="7">
    <location>
        <begin position="7"/>
        <end position="111"/>
    </location>
</feature>
<evidence type="ECO:0000256" key="2">
    <source>
        <dbReference type="ARBA" id="ARBA00022475"/>
    </source>
</evidence>
<dbReference type="Gene3D" id="1.20.120.1220">
    <property type="match status" value="1"/>
</dbReference>
<keyword evidence="9" id="KW-1185">Reference proteome</keyword>
<reference evidence="8 9" key="1">
    <citation type="submission" date="2017-02" db="EMBL/GenBank/DDBJ databases">
        <authorList>
            <person name="Peterson S.W."/>
        </authorList>
    </citation>
    <scope>NUCLEOTIDE SEQUENCE [LARGE SCALE GENOMIC DNA]</scope>
    <source>
        <strain evidence="8 9">USBA 369</strain>
    </source>
</reference>
<keyword evidence="4 6" id="KW-1133">Transmembrane helix</keyword>
<keyword evidence="5 6" id="KW-0472">Membrane</keyword>
<keyword evidence="3 6" id="KW-0812">Transmembrane</keyword>
<dbReference type="RefSeq" id="WP_078708877.1">
    <property type="nucleotide sequence ID" value="NZ_FUXL01000008.1"/>
</dbReference>
<dbReference type="STRING" id="1365950.SAMN05428963_108158"/>
<dbReference type="PANTHER" id="PTHR36506">
    <property type="entry name" value="PREFLAGELLIN PEPTIDASE"/>
    <property type="match status" value="1"/>
</dbReference>
<dbReference type="InterPro" id="IPR052218">
    <property type="entry name" value="Preflagellin_Peptidase"/>
</dbReference>
<organism evidence="8 9">
    <name type="scientific">Consotaella salsifontis</name>
    <dbReference type="NCBI Taxonomy" id="1365950"/>
    <lineage>
        <taxon>Bacteria</taxon>
        <taxon>Pseudomonadati</taxon>
        <taxon>Pseudomonadota</taxon>
        <taxon>Alphaproteobacteria</taxon>
        <taxon>Hyphomicrobiales</taxon>
        <taxon>Aurantimonadaceae</taxon>
        <taxon>Consotaella</taxon>
    </lineage>
</organism>
<dbReference type="AlphaFoldDB" id="A0A1T4S189"/>
<dbReference type="GO" id="GO:0004190">
    <property type="term" value="F:aspartic-type endopeptidase activity"/>
    <property type="evidence" value="ECO:0007669"/>
    <property type="project" value="InterPro"/>
</dbReference>
<dbReference type="EMBL" id="FUXL01000008">
    <property type="protein sequence ID" value="SKA21846.1"/>
    <property type="molecule type" value="Genomic_DNA"/>
</dbReference>
<evidence type="ECO:0000313" key="8">
    <source>
        <dbReference type="EMBL" id="SKA21846.1"/>
    </source>
</evidence>
<dbReference type="Pfam" id="PF01478">
    <property type="entry name" value="Peptidase_A24"/>
    <property type="match status" value="1"/>
</dbReference>
<proteinExistence type="predicted"/>
<feature type="transmembrane region" description="Helical" evidence="6">
    <location>
        <begin position="29"/>
        <end position="47"/>
    </location>
</feature>
<dbReference type="GO" id="GO:0005886">
    <property type="term" value="C:plasma membrane"/>
    <property type="evidence" value="ECO:0007669"/>
    <property type="project" value="UniProtKB-SubCell"/>
</dbReference>
<protein>
    <submittedName>
        <fullName evidence="8">Prepilin peptidase CpaA</fullName>
    </submittedName>
</protein>
<accession>A0A1T4S189</accession>
<keyword evidence="2" id="KW-1003">Cell membrane</keyword>
<feature type="transmembrane region" description="Helical" evidence="6">
    <location>
        <begin position="54"/>
        <end position="75"/>
    </location>
</feature>
<evidence type="ECO:0000256" key="6">
    <source>
        <dbReference type="SAM" id="Phobius"/>
    </source>
</evidence>
<dbReference type="InterPro" id="IPR000045">
    <property type="entry name" value="Prepilin_IV_endopep_pep"/>
</dbReference>
<evidence type="ECO:0000256" key="3">
    <source>
        <dbReference type="ARBA" id="ARBA00022692"/>
    </source>
</evidence>